<dbReference type="Pfam" id="PF07963">
    <property type="entry name" value="N_methyl"/>
    <property type="match status" value="1"/>
</dbReference>
<dbReference type="Proteomes" id="UP000292039">
    <property type="component" value="Unassembled WGS sequence"/>
</dbReference>
<keyword evidence="14" id="KW-1185">Reference proteome</keyword>
<comment type="subcellular location">
    <subcellularLocation>
        <location evidence="1">Cell inner membrane</location>
        <topology evidence="1">Single-pass membrane protein</topology>
    </subcellularLocation>
</comment>
<dbReference type="InterPro" id="IPR045584">
    <property type="entry name" value="Pilin-like"/>
</dbReference>
<reference evidence="13 15" key="2">
    <citation type="submission" date="2019-02" db="EMBL/GenBank/DDBJ databases">
        <title>Genomic Encyclopedia of Type Strains, Phase IV (KMG-IV): sequencing the most valuable type-strain genomes for metagenomic binning, comparative biology and taxonomic classification.</title>
        <authorList>
            <person name="Goeker M."/>
        </authorList>
    </citation>
    <scope>NUCLEOTIDE SEQUENCE [LARGE SCALE GENOMIC DNA]</scope>
    <source>
        <strain evidence="13 15">DSM 16618</strain>
    </source>
</reference>
<dbReference type="RefSeq" id="WP_068370286.1">
    <property type="nucleotide sequence ID" value="NZ_CBCSEB010000005.1"/>
</dbReference>
<reference evidence="12 14" key="1">
    <citation type="submission" date="2015-04" db="EMBL/GenBank/DDBJ databases">
        <title>Genome sequence of Kerstersia gyiorum CG1.</title>
        <authorList>
            <person name="Greninger A.L."/>
            <person name="Kozyreva V."/>
            <person name="Chaturvedi V."/>
        </authorList>
    </citation>
    <scope>NUCLEOTIDE SEQUENCE [LARGE SCALE GENOMIC DNA]</scope>
    <source>
        <strain evidence="12 14">CG1</strain>
    </source>
</reference>
<evidence type="ECO:0000256" key="2">
    <source>
        <dbReference type="ARBA" id="ARBA00009984"/>
    </source>
</evidence>
<comment type="caution">
    <text evidence="12">The sequence shown here is derived from an EMBL/GenBank/DDBJ whole genome shotgun (WGS) entry which is preliminary data.</text>
</comment>
<dbReference type="SUPFAM" id="SSF54523">
    <property type="entry name" value="Pili subunits"/>
    <property type="match status" value="1"/>
</dbReference>
<dbReference type="Proteomes" id="UP000078084">
    <property type="component" value="Unassembled WGS sequence"/>
</dbReference>
<dbReference type="GO" id="GO:0015628">
    <property type="term" value="P:protein secretion by the type II secretion system"/>
    <property type="evidence" value="ECO:0007669"/>
    <property type="project" value="InterPro"/>
</dbReference>
<dbReference type="PROSITE" id="PS00409">
    <property type="entry name" value="PROKAR_NTER_METHYL"/>
    <property type="match status" value="1"/>
</dbReference>
<evidence type="ECO:0000256" key="9">
    <source>
        <dbReference type="ARBA" id="ARBA00023136"/>
    </source>
</evidence>
<feature type="domain" description="Type II secretion system protein GspG C-terminal" evidence="11">
    <location>
        <begin position="49"/>
        <end position="156"/>
    </location>
</feature>
<keyword evidence="4" id="KW-1003">Cell membrane</keyword>
<evidence type="ECO:0000259" key="11">
    <source>
        <dbReference type="Pfam" id="PF08334"/>
    </source>
</evidence>
<keyword evidence="7 10" id="KW-0812">Transmembrane</keyword>
<dbReference type="Gene3D" id="3.30.700.10">
    <property type="entry name" value="Glycoprotein, Type 4 Pilin"/>
    <property type="match status" value="1"/>
</dbReference>
<evidence type="ECO:0000256" key="8">
    <source>
        <dbReference type="ARBA" id="ARBA00022989"/>
    </source>
</evidence>
<evidence type="ECO:0000256" key="5">
    <source>
        <dbReference type="ARBA" id="ARBA00022481"/>
    </source>
</evidence>
<evidence type="ECO:0000256" key="6">
    <source>
        <dbReference type="ARBA" id="ARBA00022519"/>
    </source>
</evidence>
<dbReference type="GO" id="GO:0005886">
    <property type="term" value="C:plasma membrane"/>
    <property type="evidence" value="ECO:0007669"/>
    <property type="project" value="UniProtKB-SubCell"/>
</dbReference>
<dbReference type="PATRIC" id="fig|206506.3.peg.1778"/>
<accession>A0A171KSU2</accession>
<dbReference type="EMBL" id="LBNE01000004">
    <property type="protein sequence ID" value="KKO71959.1"/>
    <property type="molecule type" value="Genomic_DNA"/>
</dbReference>
<evidence type="ECO:0000313" key="15">
    <source>
        <dbReference type="Proteomes" id="UP000292039"/>
    </source>
</evidence>
<evidence type="ECO:0000313" key="12">
    <source>
        <dbReference type="EMBL" id="KKO71959.1"/>
    </source>
</evidence>
<dbReference type="EMBL" id="SGWZ01000007">
    <property type="protein sequence ID" value="RZS64946.1"/>
    <property type="molecule type" value="Genomic_DNA"/>
</dbReference>
<keyword evidence="6" id="KW-0997">Cell inner membrane</keyword>
<feature type="transmembrane region" description="Helical" evidence="10">
    <location>
        <begin position="26"/>
        <end position="47"/>
    </location>
</feature>
<dbReference type="NCBIfam" id="TIGR01710">
    <property type="entry name" value="typeII_sec_gspG"/>
    <property type="match status" value="1"/>
</dbReference>
<comment type="similarity">
    <text evidence="2">Belongs to the GSP G family.</text>
</comment>
<dbReference type="PANTHER" id="PTHR30093:SF44">
    <property type="entry name" value="TYPE II SECRETION SYSTEM CORE PROTEIN G"/>
    <property type="match status" value="1"/>
</dbReference>
<evidence type="ECO:0000256" key="4">
    <source>
        <dbReference type="ARBA" id="ARBA00022475"/>
    </source>
</evidence>
<sequence length="157" mass="17330">MIPTASPAPRFLSRQRRFRRAGRQSGFSLIEIMVVVVIMGILAALVVPNLLDRPDQARIVAARQDIGGIMQALKLYRLDNGRYPSQAQGLEALVKRPDVAPLPNNWRSYMDRLPNDPWGAPYQYLNPGVHGEIDVFSFGADSQAGGEGNDADIGSWQ</sequence>
<gene>
    <name evidence="12" type="ORF">AAV32_08305</name>
    <name evidence="13" type="ORF">EV679_3296</name>
</gene>
<dbReference type="Pfam" id="PF08334">
    <property type="entry name" value="T2SSG"/>
    <property type="match status" value="1"/>
</dbReference>
<dbReference type="AlphaFoldDB" id="A0A171KSU2"/>
<dbReference type="InterPro" id="IPR012902">
    <property type="entry name" value="N_methyl_site"/>
</dbReference>
<keyword evidence="9 10" id="KW-0472">Membrane</keyword>
<proteinExistence type="inferred from homology"/>
<dbReference type="STRING" id="206506.AAV32_08305"/>
<protein>
    <recommendedName>
        <fullName evidence="3">Type II secretion system core protein G</fullName>
    </recommendedName>
</protein>
<name>A0A171KSU2_9BURK</name>
<evidence type="ECO:0000256" key="3">
    <source>
        <dbReference type="ARBA" id="ARBA00020042"/>
    </source>
</evidence>
<evidence type="ECO:0000256" key="7">
    <source>
        <dbReference type="ARBA" id="ARBA00022692"/>
    </source>
</evidence>
<evidence type="ECO:0000256" key="1">
    <source>
        <dbReference type="ARBA" id="ARBA00004377"/>
    </source>
</evidence>
<keyword evidence="5" id="KW-0488">Methylation</keyword>
<dbReference type="InterPro" id="IPR013545">
    <property type="entry name" value="T2SS_protein-GspG_C"/>
</dbReference>
<evidence type="ECO:0000313" key="13">
    <source>
        <dbReference type="EMBL" id="RZS64946.1"/>
    </source>
</evidence>
<dbReference type="GO" id="GO:0015627">
    <property type="term" value="C:type II protein secretion system complex"/>
    <property type="evidence" value="ECO:0007669"/>
    <property type="project" value="InterPro"/>
</dbReference>
<dbReference type="NCBIfam" id="TIGR02532">
    <property type="entry name" value="IV_pilin_GFxxxE"/>
    <property type="match status" value="1"/>
</dbReference>
<keyword evidence="8 10" id="KW-1133">Transmembrane helix</keyword>
<organism evidence="12 14">
    <name type="scientific">Kerstersia gyiorum</name>
    <dbReference type="NCBI Taxonomy" id="206506"/>
    <lineage>
        <taxon>Bacteria</taxon>
        <taxon>Pseudomonadati</taxon>
        <taxon>Pseudomonadota</taxon>
        <taxon>Betaproteobacteria</taxon>
        <taxon>Burkholderiales</taxon>
        <taxon>Alcaligenaceae</taxon>
        <taxon>Kerstersia</taxon>
    </lineage>
</organism>
<dbReference type="InterPro" id="IPR000983">
    <property type="entry name" value="Bac_GSPG_pilin"/>
</dbReference>
<evidence type="ECO:0000256" key="10">
    <source>
        <dbReference type="SAM" id="Phobius"/>
    </source>
</evidence>
<dbReference type="InterPro" id="IPR010054">
    <property type="entry name" value="Type2_sec_GspG"/>
</dbReference>
<dbReference type="PANTHER" id="PTHR30093">
    <property type="entry name" value="GENERAL SECRETION PATHWAY PROTEIN G"/>
    <property type="match status" value="1"/>
</dbReference>
<evidence type="ECO:0000313" key="14">
    <source>
        <dbReference type="Proteomes" id="UP000078084"/>
    </source>
</evidence>
<dbReference type="PRINTS" id="PR00813">
    <property type="entry name" value="BCTERIALGSPG"/>
</dbReference>